<dbReference type="SMART" id="SM00382">
    <property type="entry name" value="AAA"/>
    <property type="match status" value="1"/>
</dbReference>
<keyword evidence="3 5" id="KW-0067">ATP-binding</keyword>
<dbReference type="InterPro" id="IPR003593">
    <property type="entry name" value="AAA+_ATPase"/>
</dbReference>
<dbReference type="Gene3D" id="3.40.50.300">
    <property type="entry name" value="P-loop containing nucleotide triphosphate hydrolases"/>
    <property type="match status" value="1"/>
</dbReference>
<sequence>MLKYSEEYGESGGYMLLTVDIKEAKYINSQVVLNDIQFTIPDGRLVGLIGPNGAGKSSIIKSIIGVMPVFEGEIDYKEYSYIPERPIFYEGLTLWEHIEFLYSTLSVDEEVFFSDAEGLLEKLKLSSVVHDLPDSFSKGMQQKAMIVLAFLRKPSLYIIDEPFMGLDPQAINIFLQLIKHEKERGAGVLLCTHALDTAEKICDEFVLLSNGKILVQGELRAVQKESQLVGGSLFDCFNLLTERDTDGG</sequence>
<dbReference type="PANTHER" id="PTHR42939:SF2">
    <property type="entry name" value="ABC-TYPE TRANSPORTER ATP-BINDING PROTEIN ECSA"/>
    <property type="match status" value="1"/>
</dbReference>
<evidence type="ECO:0000256" key="3">
    <source>
        <dbReference type="ARBA" id="ARBA00022840"/>
    </source>
</evidence>
<evidence type="ECO:0000313" key="5">
    <source>
        <dbReference type="EMBL" id="MDQ0351911.1"/>
    </source>
</evidence>
<organism evidence="5 6">
    <name type="scientific">Alkalibacillus filiformis</name>
    <dbReference type="NCBI Taxonomy" id="200990"/>
    <lineage>
        <taxon>Bacteria</taxon>
        <taxon>Bacillati</taxon>
        <taxon>Bacillota</taxon>
        <taxon>Bacilli</taxon>
        <taxon>Bacillales</taxon>
        <taxon>Bacillaceae</taxon>
        <taxon>Alkalibacillus</taxon>
    </lineage>
</organism>
<name>A0ABU0DUE8_9BACI</name>
<evidence type="ECO:0000259" key="4">
    <source>
        <dbReference type="PROSITE" id="PS50893"/>
    </source>
</evidence>
<proteinExistence type="predicted"/>
<evidence type="ECO:0000256" key="2">
    <source>
        <dbReference type="ARBA" id="ARBA00022741"/>
    </source>
</evidence>
<dbReference type="PROSITE" id="PS50893">
    <property type="entry name" value="ABC_TRANSPORTER_2"/>
    <property type="match status" value="1"/>
</dbReference>
<keyword evidence="2" id="KW-0547">Nucleotide-binding</keyword>
<comment type="caution">
    <text evidence="5">The sequence shown here is derived from an EMBL/GenBank/DDBJ whole genome shotgun (WGS) entry which is preliminary data.</text>
</comment>
<dbReference type="PANTHER" id="PTHR42939">
    <property type="entry name" value="ABC TRANSPORTER ATP-BINDING PROTEIN ALBC-RELATED"/>
    <property type="match status" value="1"/>
</dbReference>
<dbReference type="PROSITE" id="PS00211">
    <property type="entry name" value="ABC_TRANSPORTER_1"/>
    <property type="match status" value="1"/>
</dbReference>
<dbReference type="InterPro" id="IPR003439">
    <property type="entry name" value="ABC_transporter-like_ATP-bd"/>
</dbReference>
<protein>
    <submittedName>
        <fullName evidence="5">ABC-2 type transport system ATP-binding protein</fullName>
    </submittedName>
</protein>
<dbReference type="InterPro" id="IPR027417">
    <property type="entry name" value="P-loop_NTPase"/>
</dbReference>
<dbReference type="Proteomes" id="UP001236723">
    <property type="component" value="Unassembled WGS sequence"/>
</dbReference>
<dbReference type="InterPro" id="IPR051782">
    <property type="entry name" value="ABC_Transporter_VariousFunc"/>
</dbReference>
<dbReference type="CDD" id="cd03230">
    <property type="entry name" value="ABC_DR_subfamily_A"/>
    <property type="match status" value="1"/>
</dbReference>
<keyword evidence="1" id="KW-0813">Transport</keyword>
<keyword evidence="6" id="KW-1185">Reference proteome</keyword>
<feature type="domain" description="ABC transporter" evidence="4">
    <location>
        <begin position="16"/>
        <end position="235"/>
    </location>
</feature>
<evidence type="ECO:0000313" key="6">
    <source>
        <dbReference type="Proteomes" id="UP001236723"/>
    </source>
</evidence>
<dbReference type="SUPFAM" id="SSF52540">
    <property type="entry name" value="P-loop containing nucleoside triphosphate hydrolases"/>
    <property type="match status" value="1"/>
</dbReference>
<dbReference type="GO" id="GO:0005524">
    <property type="term" value="F:ATP binding"/>
    <property type="evidence" value="ECO:0007669"/>
    <property type="project" value="UniProtKB-KW"/>
</dbReference>
<evidence type="ECO:0000256" key="1">
    <source>
        <dbReference type="ARBA" id="ARBA00022448"/>
    </source>
</evidence>
<dbReference type="Pfam" id="PF00005">
    <property type="entry name" value="ABC_tran"/>
    <property type="match status" value="1"/>
</dbReference>
<reference evidence="5 6" key="1">
    <citation type="submission" date="2023-07" db="EMBL/GenBank/DDBJ databases">
        <title>Genomic Encyclopedia of Type Strains, Phase IV (KMG-IV): sequencing the most valuable type-strain genomes for metagenomic binning, comparative biology and taxonomic classification.</title>
        <authorList>
            <person name="Goeker M."/>
        </authorList>
    </citation>
    <scope>NUCLEOTIDE SEQUENCE [LARGE SCALE GENOMIC DNA]</scope>
    <source>
        <strain evidence="5 6">DSM 15448</strain>
    </source>
</reference>
<dbReference type="InterPro" id="IPR017871">
    <property type="entry name" value="ABC_transporter-like_CS"/>
</dbReference>
<dbReference type="EMBL" id="JAUSUP010000004">
    <property type="protein sequence ID" value="MDQ0351911.1"/>
    <property type="molecule type" value="Genomic_DNA"/>
</dbReference>
<gene>
    <name evidence="5" type="ORF">J2R98_001743</name>
</gene>
<accession>A0ABU0DUE8</accession>